<dbReference type="Ensembl" id="ENSRFET00010012808.1">
    <property type="protein sequence ID" value="ENSRFEP00010011706.1"/>
    <property type="gene ID" value="ENSRFEG00010007960.1"/>
</dbReference>
<evidence type="ECO:0000313" key="7">
    <source>
        <dbReference type="EMBL" id="KAF6352374.1"/>
    </source>
</evidence>
<dbReference type="Gene3D" id="2.30.39.10">
    <property type="entry name" value="Alpha-1-antitrypsin, domain 1"/>
    <property type="match status" value="1"/>
</dbReference>
<evidence type="ECO:0000256" key="2">
    <source>
        <dbReference type="ARBA" id="ARBA00022729"/>
    </source>
</evidence>
<dbReference type="InterPro" id="IPR042185">
    <property type="entry name" value="Serpin_sf_2"/>
</dbReference>
<keyword evidence="3" id="KW-0325">Glycoprotein</keyword>
<organism evidence="8 9">
    <name type="scientific">Rhinolophus ferrumequinum</name>
    <name type="common">Greater horseshoe bat</name>
    <dbReference type="NCBI Taxonomy" id="59479"/>
    <lineage>
        <taxon>Eukaryota</taxon>
        <taxon>Metazoa</taxon>
        <taxon>Chordata</taxon>
        <taxon>Craniata</taxon>
        <taxon>Vertebrata</taxon>
        <taxon>Euteleostomi</taxon>
        <taxon>Mammalia</taxon>
        <taxon>Eutheria</taxon>
        <taxon>Laurasiatheria</taxon>
        <taxon>Chiroptera</taxon>
        <taxon>Yinpterochiroptera</taxon>
        <taxon>Rhinolophoidea</taxon>
        <taxon>Rhinolophidae</taxon>
        <taxon>Rhinolophinae</taxon>
        <taxon>Rhinolophus</taxon>
    </lineage>
</organism>
<comment type="similarity">
    <text evidence="1 4">Belongs to the serpin family.</text>
</comment>
<feature type="domain" description="Serpin" evidence="6">
    <location>
        <begin position="58"/>
        <end position="392"/>
    </location>
</feature>
<dbReference type="GO" id="GO:0004867">
    <property type="term" value="F:serine-type endopeptidase inhibitor activity"/>
    <property type="evidence" value="ECO:0007669"/>
    <property type="project" value="InterPro"/>
</dbReference>
<dbReference type="RefSeq" id="XP_032963027.1">
    <property type="nucleotide sequence ID" value="XM_033107136.1"/>
</dbReference>
<dbReference type="GeneTree" id="ENSGT00940000160877"/>
<name>A0A671EEI9_RHIFE</name>
<sequence>MEASRWWLLVPALTAVVHCPALVNQEDSDPIDPSPLDSPARPALPCHKLSVNNIDFAFNLYRQLALEAPGENILFSPASVSLALAMLLFGAPAASRAQLLEGLGFNLTMVSEAEIQEGFQDLLLRLPVQDPWLLLTVGQRWFNSLGLGAIQDPVGAQKCIHEYIEKQTQGKLGAWVELLRNETAAVLVNHMLLRAGWARPFDPGATSLKDFFVDEHRAVQVPMMKQKARHRFLHDPELQCTVLQMDHAGNATTFFIFPNRGKLAQLEDALLPETLIKWDSLLRTRELDFHFPKFSISSTSKLELVLPRVIVWGDLPGQLGRNISKITHRAAMTLDEEGSEAAAATSIQLTPRPHPELNPSPPPGTEFNRPFLVMTFHTETGSMLFLGKIVNPLG</sequence>
<reference evidence="8 9" key="1">
    <citation type="journal article" date="2015" name="Annu Rev Anim Biosci">
        <title>The Genome 10K Project: a way forward.</title>
        <authorList>
            <person name="Koepfli K.P."/>
            <person name="Paten B."/>
            <person name="O'Brien S.J."/>
            <person name="Koepfli K.P."/>
            <person name="Paten B."/>
            <person name="Antunes A."/>
            <person name="Belov K."/>
            <person name="Bustamante C."/>
            <person name="Castoe T.A."/>
            <person name="Clawson H."/>
            <person name="Crawford A.J."/>
            <person name="Diekhans M."/>
            <person name="Distel D."/>
            <person name="Durbin R."/>
            <person name="Earl D."/>
            <person name="Fujita M.K."/>
            <person name="Gamble T."/>
            <person name="Georges A."/>
            <person name="Gemmell N."/>
            <person name="Gilbert M.T."/>
            <person name="Graves J.M."/>
            <person name="Green R.E."/>
            <person name="Hickey G."/>
            <person name="Jarvis E.D."/>
            <person name="Johnson W."/>
            <person name="Komissarov A."/>
            <person name="Korf I."/>
            <person name="Kuhn R."/>
            <person name="Larkin D.M."/>
            <person name="Lewin H."/>
            <person name="Lopez J.V."/>
            <person name="Ma J."/>
            <person name="Marques-Bonet T."/>
            <person name="Miller W."/>
            <person name="Murphy R."/>
            <person name="Pevzner P."/>
            <person name="Shapiro B."/>
            <person name="Steiner C."/>
            <person name="Tamazian G."/>
            <person name="Venkatesh B."/>
            <person name="Wang J."/>
            <person name="Wayne R."/>
            <person name="Wiley E."/>
            <person name="Yang H."/>
            <person name="Zhang G."/>
            <person name="Haussler D."/>
            <person name="Ryder O."/>
            <person name="O'Brien S.J."/>
        </authorList>
    </citation>
    <scope>NUCLEOTIDE SEQUENCE</scope>
</reference>
<protein>
    <recommendedName>
        <fullName evidence="6">Serpin domain-containing protein</fullName>
    </recommendedName>
</protein>
<dbReference type="Pfam" id="PF00079">
    <property type="entry name" value="Serpin"/>
    <property type="match status" value="2"/>
</dbReference>
<feature type="chain" id="PRO_5044625648" description="Serpin domain-containing protein" evidence="5">
    <location>
        <begin position="26"/>
        <end position="394"/>
    </location>
</feature>
<dbReference type="GeneID" id="117022914"/>
<reference evidence="8" key="5">
    <citation type="submission" date="2025-05" db="UniProtKB">
        <authorList>
            <consortium name="Ensembl"/>
        </authorList>
    </citation>
    <scope>IDENTIFICATION</scope>
</reference>
<dbReference type="PANTHER" id="PTHR11461:SF377">
    <property type="entry name" value="SERPIN A13-RELATED"/>
    <property type="match status" value="1"/>
</dbReference>
<dbReference type="InterPro" id="IPR000215">
    <property type="entry name" value="Serpin_fam"/>
</dbReference>
<evidence type="ECO:0000259" key="6">
    <source>
        <dbReference type="SMART" id="SM00093"/>
    </source>
</evidence>
<dbReference type="OrthoDB" id="9802706at2759"/>
<keyword evidence="2 5" id="KW-0732">Signal</keyword>
<feature type="signal peptide" evidence="5">
    <location>
        <begin position="1"/>
        <end position="25"/>
    </location>
</feature>
<dbReference type="GO" id="GO:0005615">
    <property type="term" value="C:extracellular space"/>
    <property type="evidence" value="ECO:0007669"/>
    <property type="project" value="InterPro"/>
</dbReference>
<dbReference type="SUPFAM" id="SSF56574">
    <property type="entry name" value="Serpins"/>
    <property type="match status" value="1"/>
</dbReference>
<dbReference type="Proteomes" id="UP000585614">
    <property type="component" value="Unassembled WGS sequence"/>
</dbReference>
<proteinExistence type="inferred from homology"/>
<evidence type="ECO:0000256" key="5">
    <source>
        <dbReference type="SAM" id="SignalP"/>
    </source>
</evidence>
<accession>A0A671EEI9</accession>
<dbReference type="Gene3D" id="3.30.497.10">
    <property type="entry name" value="Antithrombin, subunit I, domain 2"/>
    <property type="match status" value="2"/>
</dbReference>
<keyword evidence="9" id="KW-1185">Reference proteome</keyword>
<dbReference type="CDD" id="cd19957">
    <property type="entry name" value="serpinA"/>
    <property type="match status" value="1"/>
</dbReference>
<evidence type="ECO:0000256" key="4">
    <source>
        <dbReference type="RuleBase" id="RU000411"/>
    </source>
</evidence>
<reference evidence="8 9" key="2">
    <citation type="journal article" date="2018" name="Annu Rev Anim Biosci">
        <title>Bat Biology, Genomes, and the Bat1K Project: To Generate Chromosome-Level Genomes for All Living Bat Species.</title>
        <authorList>
            <person name="Teeling E.C."/>
            <person name="Vernes S.C."/>
            <person name="Davalos L.M."/>
            <person name="Ray D.A."/>
            <person name="Gilbert M.T.P."/>
            <person name="Myers E."/>
        </authorList>
    </citation>
    <scope>NUCLEOTIDE SEQUENCE</scope>
</reference>
<dbReference type="PANTHER" id="PTHR11461">
    <property type="entry name" value="SERINE PROTEASE INHIBITOR, SERPIN"/>
    <property type="match status" value="1"/>
</dbReference>
<evidence type="ECO:0000313" key="10">
    <source>
        <dbReference type="Proteomes" id="UP000585614"/>
    </source>
</evidence>
<evidence type="ECO:0000313" key="9">
    <source>
        <dbReference type="Proteomes" id="UP000472240"/>
    </source>
</evidence>
<dbReference type="FunFam" id="2.30.39.10:FF:000003">
    <property type="entry name" value="alpha-1-antitrypsin isoform X1"/>
    <property type="match status" value="1"/>
</dbReference>
<evidence type="ECO:0000256" key="3">
    <source>
        <dbReference type="ARBA" id="ARBA00023180"/>
    </source>
</evidence>
<dbReference type="KEGG" id="rfq:117022914"/>
<dbReference type="EMBL" id="JACAGC010000008">
    <property type="protein sequence ID" value="KAF6352374.1"/>
    <property type="molecule type" value="Genomic_DNA"/>
</dbReference>
<reference evidence="8 9" key="3">
    <citation type="submission" date="2018-12" db="EMBL/GenBank/DDBJ databases">
        <title>G10K-VGP greater horseshoe bat female genome, primary haplotype.</title>
        <authorList>
            <person name="Teeling E."/>
            <person name="Myers G."/>
            <person name="Vernes S."/>
            <person name="Pippel M."/>
            <person name="Winkler S."/>
            <person name="Fedrigo O."/>
            <person name="Rhie A."/>
            <person name="Koren S."/>
            <person name="Phillippy A."/>
            <person name="Lewin H."/>
            <person name="Damas J."/>
            <person name="Howe K."/>
            <person name="Mountcastle J."/>
            <person name="Jarvis E.D."/>
        </authorList>
    </citation>
    <scope>NUCLEOTIDE SEQUENCE [LARGE SCALE GENOMIC DNA]</scope>
</reference>
<dbReference type="InterPro" id="IPR036186">
    <property type="entry name" value="Serpin_sf"/>
</dbReference>
<dbReference type="Proteomes" id="UP000472240">
    <property type="component" value="Chromosome 6"/>
</dbReference>
<dbReference type="SMART" id="SM00093">
    <property type="entry name" value="SERPIN"/>
    <property type="match status" value="1"/>
</dbReference>
<dbReference type="InterPro" id="IPR042178">
    <property type="entry name" value="Serpin_sf_1"/>
</dbReference>
<reference evidence="7 10" key="4">
    <citation type="journal article" date="2020" name="Nature">
        <title>Six reference-quality genomes reveal evolution of bat adaptations.</title>
        <authorList>
            <person name="Jebb D."/>
            <person name="Huang Z."/>
            <person name="Pippel M."/>
            <person name="Hughes G.M."/>
            <person name="Lavrichenko K."/>
            <person name="Devanna P."/>
            <person name="Winkler S."/>
            <person name="Jermiin L.S."/>
            <person name="Skirmuntt E.C."/>
            <person name="Katzourakis A."/>
            <person name="Burkitt-Gray L."/>
            <person name="Ray D.A."/>
            <person name="Sullivan K.A.M."/>
            <person name="Roscito J.G."/>
            <person name="Kirilenko B.M."/>
            <person name="Davalos L.M."/>
            <person name="Corthals A.P."/>
            <person name="Power M.L."/>
            <person name="Jones G."/>
            <person name="Ransome R.D."/>
            <person name="Dechmann D.K.N."/>
            <person name="Locatelli A.G."/>
            <person name="Puechmaille S.J."/>
            <person name="Fedrigo O."/>
            <person name="Jarvis E.D."/>
            <person name="Hiller M."/>
            <person name="Vernes S.C."/>
            <person name="Myers E.W."/>
            <person name="Teeling E.C."/>
        </authorList>
    </citation>
    <scope>NUCLEOTIDE SEQUENCE [LARGE SCALE GENOMIC DNA]</scope>
    <source>
        <strain evidence="7">MRhiFer1</strain>
        <tissue evidence="7">Lung</tissue>
    </source>
</reference>
<evidence type="ECO:0000256" key="1">
    <source>
        <dbReference type="ARBA" id="ARBA00009500"/>
    </source>
</evidence>
<evidence type="ECO:0000313" key="8">
    <source>
        <dbReference type="Ensembl" id="ENSRFEP00010011706.1"/>
    </source>
</evidence>
<gene>
    <name evidence="8" type="primary">LOC117022914</name>
    <name evidence="7" type="ORF">mRhiFer1_015086</name>
</gene>
<dbReference type="AlphaFoldDB" id="A0A671EEI9"/>
<dbReference type="OMA" id="YIEKQTQ"/>
<dbReference type="InterPro" id="IPR023796">
    <property type="entry name" value="Serpin_dom"/>
</dbReference>